<feature type="active site" description="Charge relay system" evidence="10">
    <location>
        <position position="426"/>
    </location>
</feature>
<keyword evidence="2" id="KW-0719">Serine esterase</keyword>
<dbReference type="InterPro" id="IPR012020">
    <property type="entry name" value="ABHD4"/>
</dbReference>
<dbReference type="AlphaFoldDB" id="G0VBF6"/>
<gene>
    <name evidence="12" type="primary">NCAS0B01980</name>
    <name evidence="12" type="ordered locus">NCAS_0B01980</name>
</gene>
<dbReference type="PIRSF" id="PIRSF005211">
    <property type="entry name" value="Ab_hydro_YheT"/>
    <property type="match status" value="1"/>
</dbReference>
<dbReference type="GO" id="GO:0008126">
    <property type="term" value="F:acetylesterase activity"/>
    <property type="evidence" value="ECO:0007669"/>
    <property type="project" value="TreeGrafter"/>
</dbReference>
<dbReference type="OrthoDB" id="5954035at2759"/>
<name>G0VBF6_NAUCA</name>
<evidence type="ECO:0000256" key="1">
    <source>
        <dbReference type="ARBA" id="ARBA00010884"/>
    </source>
</evidence>
<reference evidence="12 13" key="1">
    <citation type="journal article" date="2011" name="Proc. Natl. Acad. Sci. U.S.A.">
        <title>Evolutionary erosion of yeast sex chromosomes by mating-type switching accidents.</title>
        <authorList>
            <person name="Gordon J.L."/>
            <person name="Armisen D."/>
            <person name="Proux-Wera E."/>
            <person name="Oheigeartaigh S.S."/>
            <person name="Byrne K.P."/>
            <person name="Wolfe K.H."/>
        </authorList>
    </citation>
    <scope>NUCLEOTIDE SEQUENCE [LARGE SCALE GENOMIC DNA]</scope>
    <source>
        <strain evidence="13">ATCC 76901 / BCRC 22586 / CBS 4309 / NBRC 1992 / NRRL Y-12630</strain>
    </source>
</reference>
<dbReference type="RefSeq" id="XP_003674656.1">
    <property type="nucleotide sequence ID" value="XM_003674608.1"/>
</dbReference>
<comment type="similarity">
    <text evidence="1">Belongs to the AB hydrolase superfamily. AB hydrolase 4 family.</text>
</comment>
<keyword evidence="13" id="KW-1185">Reference proteome</keyword>
<sequence>MASQSTYPLIKPWNWGYHGTVTQITSKEGTVLIPLKDNKEGIPLAELVSKNVPSLKDGAKFELKPFLFTGILQTLYLGAADFSKKFQVFYGREIVEFSDTGVCTADWVMPSWKQKYNFNEKTSTFDKKAFDLDEKETHPDNWPRLQPRTRYLNEKEMTTIHEDDRPLVVCCHGLAGGSHEPIIRSLTENLSKVGNGKFQVVVLNTRGCARSKITTRNLFTAFHTMDLREFVNREHQKHPNRKIYAVGFSFGGTMLANYLGEEGDKTPIASAAVLCNPWDMVLSGMKTRDDFWTRTLFAKNITDFLTRMVKVNMAELESPDGSKPDHIPTVKNPSYYTFTQENLAKAKDFKLISDFDDVFTAPALGFKNALEYYAAAGSINRLPNIKIPLLVINSTDDPVVGPDPIPNHIIDSNNHLLLCETDIGGHLAYLDKNNDSWSTNQIANYFDKFDEVAL</sequence>
<feature type="domain" description="AB hydrolase-1" evidence="11">
    <location>
        <begin position="166"/>
        <end position="432"/>
    </location>
</feature>
<dbReference type="GO" id="GO:0005811">
    <property type="term" value="C:lipid droplet"/>
    <property type="evidence" value="ECO:0007669"/>
    <property type="project" value="EnsemblFungi"/>
</dbReference>
<comment type="function">
    <text evidence="7">Displays enzymatic activity both for medium-chain fatty acid (MCFA) ethyl ester synthesis and hydrolysis (esterase activity). MCFA are toxic for yeast and this enzyme could thus be involved in their detoxification by esterification.</text>
</comment>
<keyword evidence="4" id="KW-0378">Hydrolase</keyword>
<dbReference type="InterPro" id="IPR050960">
    <property type="entry name" value="AB_hydrolase_4_sf"/>
</dbReference>
<evidence type="ECO:0000256" key="10">
    <source>
        <dbReference type="PIRSR" id="PIRSR005211-1"/>
    </source>
</evidence>
<dbReference type="GO" id="GO:0004026">
    <property type="term" value="F:alcohol O-acetyltransferase activity"/>
    <property type="evidence" value="ECO:0007669"/>
    <property type="project" value="UniProtKB-EC"/>
</dbReference>
<dbReference type="GO" id="GO:0047372">
    <property type="term" value="F:monoacylglycerol lipase activity"/>
    <property type="evidence" value="ECO:0007669"/>
    <property type="project" value="TreeGrafter"/>
</dbReference>
<dbReference type="HOGENOM" id="CLU_032487_1_0_1"/>
<dbReference type="Pfam" id="PF00561">
    <property type="entry name" value="Abhydrolase_1"/>
    <property type="match status" value="1"/>
</dbReference>
<dbReference type="Gene3D" id="3.40.50.1820">
    <property type="entry name" value="alpha/beta hydrolase"/>
    <property type="match status" value="1"/>
</dbReference>
<dbReference type="InterPro" id="IPR029058">
    <property type="entry name" value="AB_hydrolase_fold"/>
</dbReference>
<dbReference type="FunCoup" id="G0VBF6">
    <property type="interactions" value="358"/>
</dbReference>
<organism evidence="12 13">
    <name type="scientific">Naumovozyma castellii</name>
    <name type="common">Yeast</name>
    <name type="synonym">Saccharomyces castellii</name>
    <dbReference type="NCBI Taxonomy" id="27288"/>
    <lineage>
        <taxon>Eukaryota</taxon>
        <taxon>Fungi</taxon>
        <taxon>Dikarya</taxon>
        <taxon>Ascomycota</taxon>
        <taxon>Saccharomycotina</taxon>
        <taxon>Saccharomycetes</taxon>
        <taxon>Saccharomycetales</taxon>
        <taxon>Saccharomycetaceae</taxon>
        <taxon>Naumovozyma</taxon>
    </lineage>
</organism>
<dbReference type="GO" id="GO:0051793">
    <property type="term" value="P:medium-chain fatty acid catabolic process"/>
    <property type="evidence" value="ECO:0007669"/>
    <property type="project" value="EnsemblFungi"/>
</dbReference>
<evidence type="ECO:0000256" key="7">
    <source>
        <dbReference type="ARBA" id="ARBA00054277"/>
    </source>
</evidence>
<feature type="active site" description="Charge relay system" evidence="10">
    <location>
        <position position="397"/>
    </location>
</feature>
<feature type="active site" description="Charge relay system" evidence="10">
    <location>
        <position position="249"/>
    </location>
</feature>
<evidence type="ECO:0000256" key="9">
    <source>
        <dbReference type="ARBA" id="ARBA00080774"/>
    </source>
</evidence>
<keyword evidence="3" id="KW-0808">Transferase</keyword>
<keyword evidence="5" id="KW-0012">Acyltransferase</keyword>
<evidence type="ECO:0000256" key="6">
    <source>
        <dbReference type="ARBA" id="ARBA00050620"/>
    </source>
</evidence>
<reference key="2">
    <citation type="submission" date="2011-08" db="EMBL/GenBank/DDBJ databases">
        <title>Genome sequence of Naumovozyma castellii.</title>
        <authorList>
            <person name="Gordon J.L."/>
            <person name="Armisen D."/>
            <person name="Proux-Wera E."/>
            <person name="OhEigeartaigh S.S."/>
            <person name="Byrne K.P."/>
            <person name="Wolfe K.H."/>
        </authorList>
    </citation>
    <scope>NUCLEOTIDE SEQUENCE</scope>
    <source>
        <strain>Type strain:CBS 4309</strain>
    </source>
</reference>
<evidence type="ECO:0000256" key="8">
    <source>
        <dbReference type="ARBA" id="ARBA00066969"/>
    </source>
</evidence>
<dbReference type="KEGG" id="ncs:NCAS_0B01980"/>
<evidence type="ECO:0000256" key="4">
    <source>
        <dbReference type="ARBA" id="ARBA00022801"/>
    </source>
</evidence>
<dbReference type="InParanoid" id="G0VBF6"/>
<dbReference type="InterPro" id="IPR000073">
    <property type="entry name" value="AB_hydrolase_1"/>
</dbReference>
<dbReference type="PANTHER" id="PTHR10794">
    <property type="entry name" value="ABHYDROLASE DOMAIN-CONTAINING PROTEIN"/>
    <property type="match status" value="1"/>
</dbReference>
<dbReference type="PANTHER" id="PTHR10794:SF44">
    <property type="entry name" value="MEDIUM-CHAIN FATTY ACID ETHYL ESTER SYNTHASE_ESTERASE 1-RELATED"/>
    <property type="match status" value="1"/>
</dbReference>
<dbReference type="EMBL" id="HE576753">
    <property type="protein sequence ID" value="CCC68282.1"/>
    <property type="molecule type" value="Genomic_DNA"/>
</dbReference>
<dbReference type="GO" id="GO:0051792">
    <property type="term" value="P:medium-chain fatty acid biosynthetic process"/>
    <property type="evidence" value="ECO:0007669"/>
    <property type="project" value="EnsemblFungi"/>
</dbReference>
<dbReference type="EC" id="2.3.1.84" evidence="8"/>
<dbReference type="STRING" id="1064592.G0VBF6"/>
<dbReference type="GeneID" id="96901842"/>
<comment type="catalytic activity">
    <reaction evidence="6">
        <text>an aliphatic alcohol + acetyl-CoA = an acetyl ester + CoA</text>
        <dbReference type="Rhea" id="RHEA:17229"/>
        <dbReference type="ChEBI" id="CHEBI:2571"/>
        <dbReference type="ChEBI" id="CHEBI:47622"/>
        <dbReference type="ChEBI" id="CHEBI:57287"/>
        <dbReference type="ChEBI" id="CHEBI:57288"/>
        <dbReference type="EC" id="2.3.1.84"/>
    </reaction>
</comment>
<evidence type="ECO:0000259" key="11">
    <source>
        <dbReference type="Pfam" id="PF00561"/>
    </source>
</evidence>
<proteinExistence type="inferred from homology"/>
<accession>G0VBF6</accession>
<dbReference type="SUPFAM" id="SSF53474">
    <property type="entry name" value="alpha/beta-Hydrolases"/>
    <property type="match status" value="1"/>
</dbReference>
<dbReference type="Proteomes" id="UP000001640">
    <property type="component" value="Chromosome 2"/>
</dbReference>
<dbReference type="FunFam" id="3.40.50.1820:FF:000137">
    <property type="entry name" value="EEB1p Acyl-coenzymeA:ethanol O-acyltransferase"/>
    <property type="match status" value="1"/>
</dbReference>
<evidence type="ECO:0000256" key="3">
    <source>
        <dbReference type="ARBA" id="ARBA00022679"/>
    </source>
</evidence>
<evidence type="ECO:0000256" key="2">
    <source>
        <dbReference type="ARBA" id="ARBA00022487"/>
    </source>
</evidence>
<protein>
    <recommendedName>
        <fullName evidence="8">alcohol O-acetyltransferase</fullName>
        <ecNumber evidence="8">2.3.1.84</ecNumber>
    </recommendedName>
    <alternativeName>
        <fullName evidence="9">Alcohol O-acetyltransferase</fullName>
    </alternativeName>
</protein>
<evidence type="ECO:0000313" key="13">
    <source>
        <dbReference type="Proteomes" id="UP000001640"/>
    </source>
</evidence>
<evidence type="ECO:0000256" key="5">
    <source>
        <dbReference type="ARBA" id="ARBA00023315"/>
    </source>
</evidence>
<dbReference type="OMA" id="HTMDIRE"/>
<evidence type="ECO:0000313" key="12">
    <source>
        <dbReference type="EMBL" id="CCC68282.1"/>
    </source>
</evidence>
<dbReference type="eggNOG" id="KOG1838">
    <property type="taxonomic scope" value="Eukaryota"/>
</dbReference>